<organism evidence="2 3">
    <name type="scientific">Auraticoccus monumenti</name>
    <dbReference type="NCBI Taxonomy" id="675864"/>
    <lineage>
        <taxon>Bacteria</taxon>
        <taxon>Bacillati</taxon>
        <taxon>Actinomycetota</taxon>
        <taxon>Actinomycetes</taxon>
        <taxon>Propionibacteriales</taxon>
        <taxon>Propionibacteriaceae</taxon>
        <taxon>Auraticoccus</taxon>
    </lineage>
</organism>
<dbReference type="InterPro" id="IPR050378">
    <property type="entry name" value="Metallo-dep_Hydrolases_sf"/>
</dbReference>
<evidence type="ECO:0000313" key="3">
    <source>
        <dbReference type="Proteomes" id="UP000198546"/>
    </source>
</evidence>
<dbReference type="InterPro" id="IPR011059">
    <property type="entry name" value="Metal-dep_hydrolase_composite"/>
</dbReference>
<dbReference type="AlphaFoldDB" id="A0A1G7ETP8"/>
<dbReference type="InterPro" id="IPR013108">
    <property type="entry name" value="Amidohydro_3"/>
</dbReference>
<dbReference type="STRING" id="675864.SAMN04489747_4036"/>
<dbReference type="OrthoDB" id="9766983at2"/>
<evidence type="ECO:0000313" key="2">
    <source>
        <dbReference type="EMBL" id="SDE66805.1"/>
    </source>
</evidence>
<feature type="domain" description="Amidohydrolase 3" evidence="1">
    <location>
        <begin position="48"/>
        <end position="506"/>
    </location>
</feature>
<dbReference type="EMBL" id="LT629688">
    <property type="protein sequence ID" value="SDE66805.1"/>
    <property type="molecule type" value="Genomic_DNA"/>
</dbReference>
<sequence length="533" mass="55061">MASMTVATPVVLGDVVLPGREGRWDLALADGRVTGAAPAGTARRPGAEVVDGGGRWALPGFVDAHVHGEAAVLDPDVQLALLRQGVTTVVLGQDGVSLAPSPPDGHDATGWAQDYFAAINGHHPTFGGGSVAALLDTWDRATPVNTAYLAPHGTLRVAVLGRAQREATEAEVESMAALLEQALRDGACGFSTGLEYAPASSASRAELLALCRVAASAGVPHVSHMRGYEDRTPTAVRELVDLALQTGVATHVSHLHGPLEVVRDALTAAGEAGAAFTFDSYPYLSGCSILSMVALPPWVPVTDVGAALAVLAPPDGTDVRADLLSHLESLAPLWPGARLASVPGALEWAEGLTPVQVADRLGSTVPEAVLRLLVASRLRASVVFRQPPGNTPAAVRALLDDPRHLGGSDAIYLGGSPHPRGWGAFARMVSLGLHELGGWDAADVVEHLSARAARLFGLTGRGGVEHGAVADVVLLDPVTVRDTASYDDPRRLAEGVQDVWVGGVPVLRDGALTGATPGRALRRGVPDPRGGTR</sequence>
<dbReference type="Gene3D" id="3.20.20.140">
    <property type="entry name" value="Metal-dependent hydrolases"/>
    <property type="match status" value="2"/>
</dbReference>
<dbReference type="PANTHER" id="PTHR11647">
    <property type="entry name" value="HYDRANTOINASE/DIHYDROPYRIMIDINASE FAMILY MEMBER"/>
    <property type="match status" value="1"/>
</dbReference>
<gene>
    <name evidence="2" type="ORF">SAMN04489747_4036</name>
</gene>
<dbReference type="GO" id="GO:0016810">
    <property type="term" value="F:hydrolase activity, acting on carbon-nitrogen (but not peptide) bonds"/>
    <property type="evidence" value="ECO:0007669"/>
    <property type="project" value="InterPro"/>
</dbReference>
<dbReference type="Proteomes" id="UP000198546">
    <property type="component" value="Chromosome i"/>
</dbReference>
<protein>
    <submittedName>
        <fullName evidence="2">N-acyl-D-amino-acid deacylase</fullName>
    </submittedName>
</protein>
<dbReference type="Pfam" id="PF07969">
    <property type="entry name" value="Amidohydro_3"/>
    <property type="match status" value="1"/>
</dbReference>
<dbReference type="SUPFAM" id="SSF51556">
    <property type="entry name" value="Metallo-dependent hydrolases"/>
    <property type="match status" value="1"/>
</dbReference>
<dbReference type="InterPro" id="IPR032466">
    <property type="entry name" value="Metal_Hydrolase"/>
</dbReference>
<proteinExistence type="predicted"/>
<evidence type="ECO:0000259" key="1">
    <source>
        <dbReference type="Pfam" id="PF07969"/>
    </source>
</evidence>
<name>A0A1G7ETP8_9ACTN</name>
<reference evidence="2 3" key="1">
    <citation type="submission" date="2016-10" db="EMBL/GenBank/DDBJ databases">
        <authorList>
            <person name="de Groot N.N."/>
        </authorList>
    </citation>
    <scope>NUCLEOTIDE SEQUENCE [LARGE SCALE GENOMIC DNA]</scope>
    <source>
        <strain evidence="2 3">MON 2.2</strain>
    </source>
</reference>
<dbReference type="PANTHER" id="PTHR11647:SF1">
    <property type="entry name" value="COLLAPSIN RESPONSE MEDIATOR PROTEIN"/>
    <property type="match status" value="1"/>
</dbReference>
<accession>A0A1G7ETP8</accession>
<keyword evidence="3" id="KW-1185">Reference proteome</keyword>
<dbReference type="SUPFAM" id="SSF51338">
    <property type="entry name" value="Composite domain of metallo-dependent hydrolases"/>
    <property type="match status" value="1"/>
</dbReference>